<feature type="transmembrane region" description="Helical" evidence="1">
    <location>
        <begin position="228"/>
        <end position="245"/>
    </location>
</feature>
<feature type="non-terminal residue" evidence="3">
    <location>
        <position position="1"/>
    </location>
</feature>
<proteinExistence type="predicted"/>
<dbReference type="EMBL" id="CAJOBA010006316">
    <property type="protein sequence ID" value="CAF3769472.1"/>
    <property type="molecule type" value="Genomic_DNA"/>
</dbReference>
<gene>
    <name evidence="3" type="ORF">OVA965_LOCUS14510</name>
    <name evidence="4" type="ORF">TMI583_LOCUS14514</name>
</gene>
<feature type="transmembrane region" description="Helical" evidence="1">
    <location>
        <begin position="196"/>
        <end position="221"/>
    </location>
</feature>
<evidence type="ECO:0000313" key="4">
    <source>
        <dbReference type="EMBL" id="CAF3769472.1"/>
    </source>
</evidence>
<evidence type="ECO:0000313" key="5">
    <source>
        <dbReference type="Proteomes" id="UP000677228"/>
    </source>
</evidence>
<dbReference type="EMBL" id="CAJNOK010006309">
    <property type="protein sequence ID" value="CAF0999987.1"/>
    <property type="molecule type" value="Genomic_DNA"/>
</dbReference>
<comment type="caution">
    <text evidence="3">The sequence shown here is derived from an EMBL/GenBank/DDBJ whole genome shotgun (WGS) entry which is preliminary data.</text>
</comment>
<feature type="transmembrane region" description="Helical" evidence="1">
    <location>
        <begin position="86"/>
        <end position="110"/>
    </location>
</feature>
<reference evidence="3" key="1">
    <citation type="submission" date="2021-02" db="EMBL/GenBank/DDBJ databases">
        <authorList>
            <person name="Nowell W R."/>
        </authorList>
    </citation>
    <scope>NUCLEOTIDE SEQUENCE</scope>
</reference>
<protein>
    <recommendedName>
        <fullName evidence="2">DUF4781 domain-containing protein</fullName>
    </recommendedName>
</protein>
<dbReference type="Proteomes" id="UP000682733">
    <property type="component" value="Unassembled WGS sequence"/>
</dbReference>
<evidence type="ECO:0000259" key="2">
    <source>
        <dbReference type="Pfam" id="PF16013"/>
    </source>
</evidence>
<dbReference type="InterPro" id="IPR031962">
    <property type="entry name" value="DUF4781"/>
</dbReference>
<dbReference type="Pfam" id="PF16013">
    <property type="entry name" value="DUF4781"/>
    <property type="match status" value="1"/>
</dbReference>
<keyword evidence="1" id="KW-0472">Membrane</keyword>
<organism evidence="3 5">
    <name type="scientific">Didymodactylos carnosus</name>
    <dbReference type="NCBI Taxonomy" id="1234261"/>
    <lineage>
        <taxon>Eukaryota</taxon>
        <taxon>Metazoa</taxon>
        <taxon>Spiralia</taxon>
        <taxon>Gnathifera</taxon>
        <taxon>Rotifera</taxon>
        <taxon>Eurotatoria</taxon>
        <taxon>Bdelloidea</taxon>
        <taxon>Philodinida</taxon>
        <taxon>Philodinidae</taxon>
        <taxon>Didymodactylos</taxon>
    </lineage>
</organism>
<evidence type="ECO:0000313" key="3">
    <source>
        <dbReference type="EMBL" id="CAF0999987.1"/>
    </source>
</evidence>
<dbReference type="Proteomes" id="UP000677228">
    <property type="component" value="Unassembled WGS sequence"/>
</dbReference>
<keyword evidence="1" id="KW-1133">Transmembrane helix</keyword>
<evidence type="ECO:0000256" key="1">
    <source>
        <dbReference type="SAM" id="Phobius"/>
    </source>
</evidence>
<dbReference type="PANTHER" id="PTHR21115:SF0">
    <property type="entry name" value="GH06117P-RELATED"/>
    <property type="match status" value="1"/>
</dbReference>
<sequence>MQYNSAFAWFSSASEKYMDVGGRVYKDWDDYLRNNHLPQGVMIYPKDGTYTPENANSAPEERVTLIAQETHSCKPSARVKNFFDKVVMVTGLALTATALVTAVPLGIFAASTLATISTGSYYAGLACTAYSVSTNGYDKFTHDESVTTELLLIGTTALSGFTMYLNQSWSKIMAEHVQKMDSWDDVVLGISRTQKIIFATLNVIKVVMSASSLFLLCWNLWMKKNRTWFDYYQFCVSLFFFANAVTKPITLQGVFESEQGKYIENNIRTRVERDEAHKELDKAVNKAKTTQQKTYLIRNLQKIHDLDGHFYRVHQTGSIIEYTERGLIVNNQLTLSPEAYNQMGKEQLLQKLNDIKLYPTEEERNKQIEGLLADYESQDFKKYVKDYIEGNMNDDQQAKFNNNIEEMAIRRKDQFFRDTAKFKNTPQYRESMKIEREKNLTAWKEERIQLDTDKQSGKINLQQYDSKVKEIKQKAERTSQLHKTIDKYVQNPSLDRKTIVDDYVKKHAGGKTEEQWSNTHTKLEDQYNELLDHAKDKADKRFQDNKAAAKQGEQMAREAKEEINVSLNKPLVEGTRDIYKTTSNYERNESFVWNVTEDNTKSSIEEIWGIPDYRAATVNGQTIFKDLDINGTDEVNCIINSCGKNAGEAINFARRLAEDPACQMKADNAREFGHVINAVRQVGKENLANMNYDTLLNKINTMYNEAANIQLSNGQTEYTSINSAAVHAYKHKSEWGEHTTTKEYLTTIADTIIQPKNATGSVYTQNGRGISTNYGVTESGRYRFGVTRSDPNGNSPRIVTLHVRSDAGVINLPTSNATTNNFNGNNPGNNGSNLGMGNNPGNGSNPGLQLTITEAVYATDVGLSLSELFKQLFGVNAYDNVSNTLKTFVHRHYINQLKGFIRHFGKKHIYEQLKEGSTIFIKRFEQQKSLRNLFNDVARIQLRINYLLNEDSEGSLFTEFSRYFNRLRNRFVPIQVEENFRLALIEWFRSGEMTKKIRSELNNWFQNGASLNKFKHMSLSIATSRDSHRIKVINFAQQINTDEFMQPKNLKKVLSKFLAPTIINVENGRIRLRGRTIFLSDWIDDIIKKCNNNSDLDVEIYATDCCGIDCNINLYGINLVICSNTVYIWQKHTIVLSGLSYKPGKPKAVSAQNNSKRGSDGTDGLPGYSSGNFYLFATEMVNPPWLSVFLNGGRGQDGGDGGDGYNGKDGIGITQNELDNLCVKYSSLYFNWWETFQGYSAPSNWNRTCCKWDRSKQFGYEEFTDEHGRIIKYSFAGDVGWVYTTYHLYFIVVGSEGTAGTQGGSNGVGGEGGYRGICKAENPETGKNFPINIERKMGQNGIDGVVGKSG</sequence>
<accession>A0A8S2DU13</accession>
<name>A0A8S2DU13_9BILA</name>
<keyword evidence="1" id="KW-0812">Transmembrane</keyword>
<feature type="domain" description="DUF4781" evidence="2">
    <location>
        <begin position="14"/>
        <end position="299"/>
    </location>
</feature>
<dbReference type="PANTHER" id="PTHR21115">
    <property type="entry name" value="GH06117P-RELATED"/>
    <property type="match status" value="1"/>
</dbReference>